<proteinExistence type="predicted"/>
<comment type="caution">
    <text evidence="1">The sequence shown here is derived from an EMBL/GenBank/DDBJ whole genome shotgun (WGS) entry which is preliminary data.</text>
</comment>
<dbReference type="InterPro" id="IPR051404">
    <property type="entry name" value="TA_system_antitoxin"/>
</dbReference>
<accession>A0A8J3R8K5</accession>
<dbReference type="AlphaFoldDB" id="A0A8J3R8K5"/>
<organism evidence="1 2">
    <name type="scientific">Sphaerimonospora thailandensis</name>
    <dbReference type="NCBI Taxonomy" id="795644"/>
    <lineage>
        <taxon>Bacteria</taxon>
        <taxon>Bacillati</taxon>
        <taxon>Actinomycetota</taxon>
        <taxon>Actinomycetes</taxon>
        <taxon>Streptosporangiales</taxon>
        <taxon>Streptosporangiaceae</taxon>
        <taxon>Sphaerimonospora</taxon>
    </lineage>
</organism>
<protein>
    <submittedName>
        <fullName evidence="1">HicB family protein</fullName>
    </submittedName>
</protein>
<sequence length="73" mass="8037">MSKTLRLTATIVPDEEGWYVARCLQVEVASQGRTVDEALSSLREALELYLEDGVIPEAPQQPIVAPIEIRLSA</sequence>
<dbReference type="InterPro" id="IPR035069">
    <property type="entry name" value="TTHA1013/TTHA0281-like"/>
</dbReference>
<evidence type="ECO:0000313" key="1">
    <source>
        <dbReference type="EMBL" id="GIH69384.1"/>
    </source>
</evidence>
<reference evidence="1" key="1">
    <citation type="submission" date="2021-01" db="EMBL/GenBank/DDBJ databases">
        <title>Whole genome shotgun sequence of Sphaerimonospora thailandensis NBRC 107569.</title>
        <authorList>
            <person name="Komaki H."/>
            <person name="Tamura T."/>
        </authorList>
    </citation>
    <scope>NUCLEOTIDE SEQUENCE</scope>
    <source>
        <strain evidence="1">NBRC 107569</strain>
    </source>
</reference>
<dbReference type="EMBL" id="BOOG01000014">
    <property type="protein sequence ID" value="GIH69384.1"/>
    <property type="molecule type" value="Genomic_DNA"/>
</dbReference>
<gene>
    <name evidence="1" type="ORF">Mth01_16370</name>
</gene>
<name>A0A8J3R8K5_9ACTN</name>
<dbReference type="SUPFAM" id="SSF143100">
    <property type="entry name" value="TTHA1013/TTHA0281-like"/>
    <property type="match status" value="1"/>
</dbReference>
<keyword evidence="2" id="KW-1185">Reference proteome</keyword>
<dbReference type="Proteomes" id="UP000610966">
    <property type="component" value="Unassembled WGS sequence"/>
</dbReference>
<dbReference type="PANTHER" id="PTHR34504">
    <property type="entry name" value="ANTITOXIN HICB"/>
    <property type="match status" value="1"/>
</dbReference>
<dbReference type="RefSeq" id="WP_204013852.1">
    <property type="nucleotide sequence ID" value="NZ_BOOG01000014.1"/>
</dbReference>
<evidence type="ECO:0000313" key="2">
    <source>
        <dbReference type="Proteomes" id="UP000610966"/>
    </source>
</evidence>
<dbReference type="PANTHER" id="PTHR34504:SF2">
    <property type="entry name" value="UPF0150 PROTEIN SSL0259"/>
    <property type="match status" value="1"/>
</dbReference>
<dbReference type="Gene3D" id="3.30.160.250">
    <property type="match status" value="1"/>
</dbReference>